<dbReference type="GO" id="GO:0006631">
    <property type="term" value="P:fatty acid metabolic process"/>
    <property type="evidence" value="ECO:0007669"/>
    <property type="project" value="TreeGrafter"/>
</dbReference>
<feature type="domain" description="AMP-dependent synthetase/ligase" evidence="2">
    <location>
        <begin position="97"/>
        <end position="347"/>
    </location>
</feature>
<sequence>MMAVTVEEPPRVVVCREALDSHTLQEFVKHGKSLSGDSFGFPTTAAAGGGSAATYAYYSPEWVWDMASRAIRIYCDQHGIPIRNSNTTPLVIGFRIYASIESVITLLALIRMGHIILLIAPTLPQEHVQLLVKEASCKLVVNGTANSIYSSIPLPTKEQLLKVRTVSADGDICWTPPAESTGVSEEIAVMIHSSASSGAPKLVPKSHRSLLSTLRGLPPVFHDKTFFMGSWLHWMAGFSGILFSFVRSGARASWSREDASAHEASSATILAETRPQVVWVQPSFIYQAAETSEGIDALRRCIMVVCVGGVLASSTADRLLAAGVRLATEYGMTEVPFGLSSAASAGDARYWDYAQPDAETAPHLVFRPLGDEEGSVWAGGEQLFELVVLPTLPGMDAKKWANRADGSLHTGDVFVKHPSQERYKCLGRRSDVLEVNPTAVDCVLLLSRSYEDAVEKCHADVVDAALLAGQRRERPVLLVFVKKECRLSDQDVLNRIRATVDQCVNGHVPVPLDRDMIVVVRDEVVPRTPKGEIMRAEATYRFRYVIDRAYD</sequence>
<comment type="similarity">
    <text evidence="1">Belongs to the ATP-dependent AMP-binding enzyme family.</text>
</comment>
<dbReference type="Gene3D" id="3.40.50.12780">
    <property type="entry name" value="N-terminal domain of ligase-like"/>
    <property type="match status" value="1"/>
</dbReference>
<reference evidence="3" key="1">
    <citation type="journal article" date="2023" name="Mol. Phylogenet. Evol.">
        <title>Genome-scale phylogeny and comparative genomics of the fungal order Sordariales.</title>
        <authorList>
            <person name="Hensen N."/>
            <person name="Bonometti L."/>
            <person name="Westerberg I."/>
            <person name="Brannstrom I.O."/>
            <person name="Guillou S."/>
            <person name="Cros-Aarteil S."/>
            <person name="Calhoun S."/>
            <person name="Haridas S."/>
            <person name="Kuo A."/>
            <person name="Mondo S."/>
            <person name="Pangilinan J."/>
            <person name="Riley R."/>
            <person name="LaButti K."/>
            <person name="Andreopoulos B."/>
            <person name="Lipzen A."/>
            <person name="Chen C."/>
            <person name="Yan M."/>
            <person name="Daum C."/>
            <person name="Ng V."/>
            <person name="Clum A."/>
            <person name="Steindorff A."/>
            <person name="Ohm R.A."/>
            <person name="Martin F."/>
            <person name="Silar P."/>
            <person name="Natvig D.O."/>
            <person name="Lalanne C."/>
            <person name="Gautier V."/>
            <person name="Ament-Velasquez S.L."/>
            <person name="Kruys A."/>
            <person name="Hutchinson M.I."/>
            <person name="Powell A.J."/>
            <person name="Barry K."/>
            <person name="Miller A.N."/>
            <person name="Grigoriev I.V."/>
            <person name="Debuchy R."/>
            <person name="Gladieux P."/>
            <person name="Hiltunen Thoren M."/>
            <person name="Johannesson H."/>
        </authorList>
    </citation>
    <scope>NUCLEOTIDE SEQUENCE</scope>
    <source>
        <strain evidence="3">PSN293</strain>
    </source>
</reference>
<evidence type="ECO:0000313" key="3">
    <source>
        <dbReference type="EMBL" id="KAK4217297.1"/>
    </source>
</evidence>
<reference evidence="3" key="2">
    <citation type="submission" date="2023-05" db="EMBL/GenBank/DDBJ databases">
        <authorList>
            <consortium name="Lawrence Berkeley National Laboratory"/>
            <person name="Steindorff A."/>
            <person name="Hensen N."/>
            <person name="Bonometti L."/>
            <person name="Westerberg I."/>
            <person name="Brannstrom I.O."/>
            <person name="Guillou S."/>
            <person name="Cros-Aarteil S."/>
            <person name="Calhoun S."/>
            <person name="Haridas S."/>
            <person name="Kuo A."/>
            <person name="Mondo S."/>
            <person name="Pangilinan J."/>
            <person name="Riley R."/>
            <person name="Labutti K."/>
            <person name="Andreopoulos B."/>
            <person name="Lipzen A."/>
            <person name="Chen C."/>
            <person name="Yanf M."/>
            <person name="Daum C."/>
            <person name="Ng V."/>
            <person name="Clum A."/>
            <person name="Ohm R."/>
            <person name="Martin F."/>
            <person name="Silar P."/>
            <person name="Natvig D."/>
            <person name="Lalanne C."/>
            <person name="Gautier V."/>
            <person name="Ament-Velasquez S.L."/>
            <person name="Kruys A."/>
            <person name="Hutchinson M.I."/>
            <person name="Powell A.J."/>
            <person name="Barry K."/>
            <person name="Miller A.N."/>
            <person name="Grigoriev I.V."/>
            <person name="Debuchy R."/>
            <person name="Gladieux P."/>
            <person name="Thoren M.H."/>
            <person name="Johannesson H."/>
        </authorList>
    </citation>
    <scope>NUCLEOTIDE SEQUENCE</scope>
    <source>
        <strain evidence="3">PSN293</strain>
    </source>
</reference>
<keyword evidence="4" id="KW-1185">Reference proteome</keyword>
<dbReference type="EMBL" id="MU858060">
    <property type="protein sequence ID" value="KAK4217297.1"/>
    <property type="molecule type" value="Genomic_DNA"/>
</dbReference>
<dbReference type="InterPro" id="IPR042099">
    <property type="entry name" value="ANL_N_sf"/>
</dbReference>
<evidence type="ECO:0000313" key="4">
    <source>
        <dbReference type="Proteomes" id="UP001301769"/>
    </source>
</evidence>
<gene>
    <name evidence="3" type="ORF">QBC37DRAFT_335812</name>
</gene>
<dbReference type="InterPro" id="IPR000873">
    <property type="entry name" value="AMP-dep_synth/lig_dom"/>
</dbReference>
<dbReference type="PANTHER" id="PTHR43201:SF8">
    <property type="entry name" value="ACYL-COA SYNTHETASE FAMILY MEMBER 3"/>
    <property type="match status" value="1"/>
</dbReference>
<dbReference type="Pfam" id="PF00501">
    <property type="entry name" value="AMP-binding"/>
    <property type="match status" value="1"/>
</dbReference>
<protein>
    <submittedName>
        <fullName evidence="3">Acetyl-CoA synthetase-like protein</fullName>
    </submittedName>
</protein>
<dbReference type="SUPFAM" id="SSF56801">
    <property type="entry name" value="Acetyl-CoA synthetase-like"/>
    <property type="match status" value="1"/>
</dbReference>
<dbReference type="PANTHER" id="PTHR43201">
    <property type="entry name" value="ACYL-COA SYNTHETASE"/>
    <property type="match status" value="1"/>
</dbReference>
<dbReference type="GO" id="GO:0031956">
    <property type="term" value="F:medium-chain fatty acid-CoA ligase activity"/>
    <property type="evidence" value="ECO:0007669"/>
    <property type="project" value="TreeGrafter"/>
</dbReference>
<dbReference type="Proteomes" id="UP001301769">
    <property type="component" value="Unassembled WGS sequence"/>
</dbReference>
<dbReference type="AlphaFoldDB" id="A0AAN7BBJ7"/>
<proteinExistence type="inferred from homology"/>
<accession>A0AAN7BBJ7</accession>
<organism evidence="3 4">
    <name type="scientific">Rhypophila decipiens</name>
    <dbReference type="NCBI Taxonomy" id="261697"/>
    <lineage>
        <taxon>Eukaryota</taxon>
        <taxon>Fungi</taxon>
        <taxon>Dikarya</taxon>
        <taxon>Ascomycota</taxon>
        <taxon>Pezizomycotina</taxon>
        <taxon>Sordariomycetes</taxon>
        <taxon>Sordariomycetidae</taxon>
        <taxon>Sordariales</taxon>
        <taxon>Naviculisporaceae</taxon>
        <taxon>Rhypophila</taxon>
    </lineage>
</organism>
<evidence type="ECO:0000256" key="1">
    <source>
        <dbReference type="ARBA" id="ARBA00006432"/>
    </source>
</evidence>
<evidence type="ECO:0000259" key="2">
    <source>
        <dbReference type="Pfam" id="PF00501"/>
    </source>
</evidence>
<dbReference type="Pfam" id="PF23562">
    <property type="entry name" value="AMP-binding_C_3"/>
    <property type="match status" value="1"/>
</dbReference>
<name>A0AAN7BBJ7_9PEZI</name>
<comment type="caution">
    <text evidence="3">The sequence shown here is derived from an EMBL/GenBank/DDBJ whole genome shotgun (WGS) entry which is preliminary data.</text>
</comment>